<organism evidence="1 2">
    <name type="scientific">Galerina marginata (strain CBS 339.88)</name>
    <dbReference type="NCBI Taxonomy" id="685588"/>
    <lineage>
        <taxon>Eukaryota</taxon>
        <taxon>Fungi</taxon>
        <taxon>Dikarya</taxon>
        <taxon>Basidiomycota</taxon>
        <taxon>Agaricomycotina</taxon>
        <taxon>Agaricomycetes</taxon>
        <taxon>Agaricomycetidae</taxon>
        <taxon>Agaricales</taxon>
        <taxon>Agaricineae</taxon>
        <taxon>Strophariaceae</taxon>
        <taxon>Galerina</taxon>
    </lineage>
</organism>
<dbReference type="OrthoDB" id="2941157at2759"/>
<dbReference type="AlphaFoldDB" id="A0A067SV13"/>
<protein>
    <submittedName>
        <fullName evidence="1">Uncharacterized protein</fullName>
    </submittedName>
</protein>
<reference evidence="2" key="1">
    <citation type="journal article" date="2014" name="Proc. Natl. Acad. Sci. U.S.A.">
        <title>Extensive sampling of basidiomycete genomes demonstrates inadequacy of the white-rot/brown-rot paradigm for wood decay fungi.</title>
        <authorList>
            <person name="Riley R."/>
            <person name="Salamov A.A."/>
            <person name="Brown D.W."/>
            <person name="Nagy L.G."/>
            <person name="Floudas D."/>
            <person name="Held B.W."/>
            <person name="Levasseur A."/>
            <person name="Lombard V."/>
            <person name="Morin E."/>
            <person name="Otillar R."/>
            <person name="Lindquist E.A."/>
            <person name="Sun H."/>
            <person name="LaButti K.M."/>
            <person name="Schmutz J."/>
            <person name="Jabbour D."/>
            <person name="Luo H."/>
            <person name="Baker S.E."/>
            <person name="Pisabarro A.G."/>
            <person name="Walton J.D."/>
            <person name="Blanchette R.A."/>
            <person name="Henrissat B."/>
            <person name="Martin F."/>
            <person name="Cullen D."/>
            <person name="Hibbett D.S."/>
            <person name="Grigoriev I.V."/>
        </authorList>
    </citation>
    <scope>NUCLEOTIDE SEQUENCE [LARGE SCALE GENOMIC DNA]</scope>
    <source>
        <strain evidence="2">CBS 339.88</strain>
    </source>
</reference>
<feature type="non-terminal residue" evidence="1">
    <location>
        <position position="171"/>
    </location>
</feature>
<evidence type="ECO:0000313" key="1">
    <source>
        <dbReference type="EMBL" id="KDR73892.1"/>
    </source>
</evidence>
<proteinExistence type="predicted"/>
<dbReference type="EMBL" id="KL142384">
    <property type="protein sequence ID" value="KDR73892.1"/>
    <property type="molecule type" value="Genomic_DNA"/>
</dbReference>
<name>A0A067SV13_GALM3</name>
<sequence length="171" mass="19896">MNFLSNCLNETYSYSHIEKSLVLKAQKKYKPVAKRIRSVPATLPKEFRIIRRFPSDPLEFLAPLPVCPPIPTSGERYTDDRRKEINVNPDQFLTEEEEKLVHWIIKTNEKAFAWNEMEKGAFREDYFDPIRLPVLPHIPWAEKSIPVPPGLREQLTNILKSKMEAGVYEGS</sequence>
<gene>
    <name evidence="1" type="ORF">GALMADRAFT_71306</name>
</gene>
<keyword evidence="2" id="KW-1185">Reference proteome</keyword>
<accession>A0A067SV13</accession>
<evidence type="ECO:0000313" key="2">
    <source>
        <dbReference type="Proteomes" id="UP000027222"/>
    </source>
</evidence>
<dbReference type="Proteomes" id="UP000027222">
    <property type="component" value="Unassembled WGS sequence"/>
</dbReference>
<dbReference type="HOGENOM" id="CLU_092523_0_0_1"/>